<comment type="caution">
    <text evidence="2">The sequence shown here is derived from an EMBL/GenBank/DDBJ whole genome shotgun (WGS) entry which is preliminary data.</text>
</comment>
<reference evidence="2" key="1">
    <citation type="submission" date="2016-06" db="EMBL/GenBank/DDBJ databases">
        <title>Draft Genome sequence of the fungus Inonotus baumii.</title>
        <authorList>
            <person name="Zhu H."/>
            <person name="Lin W."/>
        </authorList>
    </citation>
    <scope>NUCLEOTIDE SEQUENCE</scope>
    <source>
        <strain evidence="2">821</strain>
    </source>
</reference>
<dbReference type="OrthoDB" id="41238at2759"/>
<name>A0A9Q5I2V5_SANBA</name>
<evidence type="ECO:0000259" key="1">
    <source>
        <dbReference type="PROSITE" id="PS51186"/>
    </source>
</evidence>
<evidence type="ECO:0000313" key="2">
    <source>
        <dbReference type="EMBL" id="OCB90546.1"/>
    </source>
</evidence>
<evidence type="ECO:0000313" key="3">
    <source>
        <dbReference type="Proteomes" id="UP000757232"/>
    </source>
</evidence>
<dbReference type="GO" id="GO:0008999">
    <property type="term" value="F:protein-N-terminal-alanine acetyltransferase activity"/>
    <property type="evidence" value="ECO:0007669"/>
    <property type="project" value="TreeGrafter"/>
</dbReference>
<dbReference type="GO" id="GO:1990189">
    <property type="term" value="F:protein N-terminal-serine acetyltransferase activity"/>
    <property type="evidence" value="ECO:0007669"/>
    <property type="project" value="TreeGrafter"/>
</dbReference>
<dbReference type="EMBL" id="LNZH02000126">
    <property type="protein sequence ID" value="OCB90546.1"/>
    <property type="molecule type" value="Genomic_DNA"/>
</dbReference>
<proteinExistence type="predicted"/>
<dbReference type="Gene3D" id="3.40.630.30">
    <property type="match status" value="1"/>
</dbReference>
<dbReference type="SUPFAM" id="SSF55729">
    <property type="entry name" value="Acyl-CoA N-acyltransferases (Nat)"/>
    <property type="match status" value="1"/>
</dbReference>
<dbReference type="InterPro" id="IPR016181">
    <property type="entry name" value="Acyl_CoA_acyltransferase"/>
</dbReference>
<feature type="domain" description="N-acetyltransferase" evidence="1">
    <location>
        <begin position="93"/>
        <end position="198"/>
    </location>
</feature>
<dbReference type="Proteomes" id="UP000757232">
    <property type="component" value="Unassembled WGS sequence"/>
</dbReference>
<dbReference type="PROSITE" id="PS51186">
    <property type="entry name" value="GNAT"/>
    <property type="match status" value="1"/>
</dbReference>
<dbReference type="PANTHER" id="PTHR43441:SF5">
    <property type="entry name" value="FAMILY ACETYLTRANSFERASE, PUTATIVE-RELATED"/>
    <property type="match status" value="1"/>
</dbReference>
<dbReference type="PANTHER" id="PTHR43441">
    <property type="entry name" value="RIBOSOMAL-PROTEIN-SERINE ACETYLTRANSFERASE"/>
    <property type="match status" value="1"/>
</dbReference>
<dbReference type="InterPro" id="IPR051908">
    <property type="entry name" value="Ribosomal_N-acetyltransferase"/>
</dbReference>
<accession>A0A9Q5I2V5</accession>
<dbReference type="AlphaFoldDB" id="A0A9Q5I2V5"/>
<keyword evidence="3" id="KW-1185">Reference proteome</keyword>
<sequence length="237" mass="26890">MYAIHPYYPPDVFSIHSPLLIFFFNKPTLHAQEHVDLSKTHPELFKYLPYGPFETPGEFASVYENSVTSVRGNVLFAILDKTGGDGSPRYAGVAGLLNTSVANQCTEIGFITIFPEFQRTHVTANAVGLLLHYCLELPSSINGKYGPGLGLRRVQWQTHEENAASVRAAERMGFRREGLIRWQRILLEGKYGMTVPPEREALCKNLGRHSWMLAVCWDDWELGGTREFVQEQMERNK</sequence>
<gene>
    <name evidence="2" type="ORF">A7U60_g2224</name>
</gene>
<dbReference type="Pfam" id="PF13302">
    <property type="entry name" value="Acetyltransf_3"/>
    <property type="match status" value="1"/>
</dbReference>
<dbReference type="InterPro" id="IPR000182">
    <property type="entry name" value="GNAT_dom"/>
</dbReference>
<organism evidence="2 3">
    <name type="scientific">Sanghuangporus baumii</name>
    <name type="common">Phellinus baumii</name>
    <dbReference type="NCBI Taxonomy" id="108892"/>
    <lineage>
        <taxon>Eukaryota</taxon>
        <taxon>Fungi</taxon>
        <taxon>Dikarya</taxon>
        <taxon>Basidiomycota</taxon>
        <taxon>Agaricomycotina</taxon>
        <taxon>Agaricomycetes</taxon>
        <taxon>Hymenochaetales</taxon>
        <taxon>Hymenochaetaceae</taxon>
        <taxon>Sanghuangporus</taxon>
    </lineage>
</organism>
<protein>
    <recommendedName>
        <fullName evidence="1">N-acetyltransferase domain-containing protein</fullName>
    </recommendedName>
</protein>